<organism evidence="16 17">
    <name type="scientific">Rubroshorea leprosula</name>
    <dbReference type="NCBI Taxonomy" id="152421"/>
    <lineage>
        <taxon>Eukaryota</taxon>
        <taxon>Viridiplantae</taxon>
        <taxon>Streptophyta</taxon>
        <taxon>Embryophyta</taxon>
        <taxon>Tracheophyta</taxon>
        <taxon>Spermatophyta</taxon>
        <taxon>Magnoliopsida</taxon>
        <taxon>eudicotyledons</taxon>
        <taxon>Gunneridae</taxon>
        <taxon>Pentapetalae</taxon>
        <taxon>rosids</taxon>
        <taxon>malvids</taxon>
        <taxon>Malvales</taxon>
        <taxon>Dipterocarpaceae</taxon>
        <taxon>Rubroshorea</taxon>
    </lineage>
</organism>
<accession>A0AAV5LPM9</accession>
<keyword evidence="9 14" id="KW-0472">Membrane</keyword>
<dbReference type="InterPro" id="IPR003591">
    <property type="entry name" value="Leu-rich_rpt_typical-subtyp"/>
</dbReference>
<feature type="compositionally biased region" description="Acidic residues" evidence="13">
    <location>
        <begin position="1145"/>
        <end position="1154"/>
    </location>
</feature>
<name>A0AAV5LPM9_9ROSI</name>
<dbReference type="GO" id="GO:0009791">
    <property type="term" value="P:post-embryonic development"/>
    <property type="evidence" value="ECO:0007669"/>
    <property type="project" value="UniProtKB-ARBA"/>
</dbReference>
<dbReference type="FunFam" id="3.80.10.10:FF:000233">
    <property type="entry name" value="Leucine-rich repeat receptor-like protein kinase TDR"/>
    <property type="match status" value="2"/>
</dbReference>
<keyword evidence="4" id="KW-0433">Leucine-rich repeat</keyword>
<dbReference type="GO" id="GO:0050660">
    <property type="term" value="F:flavin adenine dinucleotide binding"/>
    <property type="evidence" value="ECO:0007669"/>
    <property type="project" value="InterPro"/>
</dbReference>
<keyword evidence="7" id="KW-0677">Repeat</keyword>
<evidence type="ECO:0000256" key="14">
    <source>
        <dbReference type="SAM" id="Phobius"/>
    </source>
</evidence>
<dbReference type="PROSITE" id="PS51257">
    <property type="entry name" value="PROKAR_LIPOPROTEIN"/>
    <property type="match status" value="1"/>
</dbReference>
<dbReference type="GO" id="GO:0005886">
    <property type="term" value="C:plasma membrane"/>
    <property type="evidence" value="ECO:0007669"/>
    <property type="project" value="UniProtKB-SubCell"/>
</dbReference>
<dbReference type="InterPro" id="IPR035892">
    <property type="entry name" value="C2_domain_sf"/>
</dbReference>
<dbReference type="SUPFAM" id="SSF52058">
    <property type="entry name" value="L domain-like"/>
    <property type="match status" value="1"/>
</dbReference>
<dbReference type="Proteomes" id="UP001054252">
    <property type="component" value="Unassembled WGS sequence"/>
</dbReference>
<dbReference type="CDD" id="cd08679">
    <property type="entry name" value="C2_DOCK180_related"/>
    <property type="match status" value="1"/>
</dbReference>
<evidence type="ECO:0000256" key="6">
    <source>
        <dbReference type="ARBA" id="ARBA00022729"/>
    </source>
</evidence>
<dbReference type="PANTHER" id="PTHR48061:SF46">
    <property type="entry name" value="LEUCINE-RICH REPEAT-CONTAINING N-TERMINAL PLANT-TYPE DOMAIN-CONTAINING PROTEIN"/>
    <property type="match status" value="1"/>
</dbReference>
<dbReference type="Pfam" id="PF14429">
    <property type="entry name" value="DOCK-C2"/>
    <property type="match status" value="1"/>
</dbReference>
<evidence type="ECO:0000256" key="2">
    <source>
        <dbReference type="ARBA" id="ARBA00009592"/>
    </source>
</evidence>
<feature type="domain" description="C2 DOCK-type" evidence="15">
    <location>
        <begin position="875"/>
        <end position="1055"/>
    </location>
</feature>
<evidence type="ECO:0000313" key="17">
    <source>
        <dbReference type="Proteomes" id="UP001054252"/>
    </source>
</evidence>
<dbReference type="PANTHER" id="PTHR48061">
    <property type="entry name" value="LEUCINE-RICH REPEAT RECEPTOR PROTEIN KINASE EMS1-LIKE-RELATED"/>
    <property type="match status" value="1"/>
</dbReference>
<dbReference type="InterPro" id="IPR032675">
    <property type="entry name" value="LRR_dom_sf"/>
</dbReference>
<keyword evidence="17" id="KW-1185">Reference proteome</keyword>
<feature type="transmembrane region" description="Helical" evidence="14">
    <location>
        <begin position="987"/>
        <end position="1012"/>
    </location>
</feature>
<feature type="compositionally biased region" description="Basic and acidic residues" evidence="13">
    <location>
        <begin position="1155"/>
        <end position="1169"/>
    </location>
</feature>
<dbReference type="Gene3D" id="3.80.10.10">
    <property type="entry name" value="Ribonuclease Inhibitor"/>
    <property type="match status" value="3"/>
</dbReference>
<dbReference type="InterPro" id="IPR001611">
    <property type="entry name" value="Leu-rich_rpt"/>
</dbReference>
<proteinExistence type="inferred from homology"/>
<dbReference type="InterPro" id="IPR027007">
    <property type="entry name" value="C2_DOCK-type_domain"/>
</dbReference>
<dbReference type="SMART" id="SM00369">
    <property type="entry name" value="LRR_TYP"/>
    <property type="match status" value="9"/>
</dbReference>
<dbReference type="InterPro" id="IPR036318">
    <property type="entry name" value="FAD-bd_PCMH-like_sf"/>
</dbReference>
<dbReference type="Pfam" id="PF03471">
    <property type="entry name" value="CorC_HlyC"/>
    <property type="match status" value="1"/>
</dbReference>
<comment type="caution">
    <text evidence="16">The sequence shown here is derived from an EMBL/GenBank/DDBJ whole genome shotgun (WGS) entry which is preliminary data.</text>
</comment>
<dbReference type="EMBL" id="BPVZ01000128">
    <property type="protein sequence ID" value="GKV38457.1"/>
    <property type="molecule type" value="Genomic_DNA"/>
</dbReference>
<keyword evidence="10" id="KW-0675">Receptor</keyword>
<dbReference type="Pfam" id="PF00560">
    <property type="entry name" value="LRR_1"/>
    <property type="match status" value="5"/>
</dbReference>
<dbReference type="PRINTS" id="PR00019">
    <property type="entry name" value="LEURICHRPT"/>
</dbReference>
<keyword evidence="11" id="KW-0325">Glycoprotein</keyword>
<dbReference type="SUPFAM" id="SSF52047">
    <property type="entry name" value="RNI-like"/>
    <property type="match status" value="2"/>
</dbReference>
<dbReference type="PROSITE" id="PS51650">
    <property type="entry name" value="C2_DOCK"/>
    <property type="match status" value="1"/>
</dbReference>
<evidence type="ECO:0000256" key="1">
    <source>
        <dbReference type="ARBA" id="ARBA00004251"/>
    </source>
</evidence>
<evidence type="ECO:0000256" key="8">
    <source>
        <dbReference type="ARBA" id="ARBA00022989"/>
    </source>
</evidence>
<comment type="similarity">
    <text evidence="12">Belongs to the DOCK family.</text>
</comment>
<evidence type="ECO:0000259" key="15">
    <source>
        <dbReference type="PROSITE" id="PS51650"/>
    </source>
</evidence>
<dbReference type="AlphaFoldDB" id="A0AAV5LPM9"/>
<keyword evidence="8 14" id="KW-1133">Transmembrane helix</keyword>
<dbReference type="InterPro" id="IPR046956">
    <property type="entry name" value="RLP23-like"/>
</dbReference>
<dbReference type="Gene3D" id="3.30.465.10">
    <property type="match status" value="1"/>
</dbReference>
<dbReference type="SUPFAM" id="SSF56176">
    <property type="entry name" value="FAD-binding/transporter-associated domain-like"/>
    <property type="match status" value="1"/>
</dbReference>
<evidence type="ECO:0000256" key="3">
    <source>
        <dbReference type="ARBA" id="ARBA00022475"/>
    </source>
</evidence>
<evidence type="ECO:0000256" key="4">
    <source>
        <dbReference type="ARBA" id="ARBA00022614"/>
    </source>
</evidence>
<keyword evidence="6" id="KW-0732">Signal</keyword>
<comment type="similarity">
    <text evidence="2">Belongs to the RLP family.</text>
</comment>
<evidence type="ECO:0000256" key="7">
    <source>
        <dbReference type="ARBA" id="ARBA00022737"/>
    </source>
</evidence>
<feature type="region of interest" description="Disordered" evidence="13">
    <location>
        <begin position="1142"/>
        <end position="1169"/>
    </location>
</feature>
<protein>
    <recommendedName>
        <fullName evidence="15">C2 DOCK-type domain-containing protein</fullName>
    </recommendedName>
</protein>
<feature type="transmembrane region" description="Helical" evidence="14">
    <location>
        <begin position="1019"/>
        <end position="1039"/>
    </location>
</feature>
<evidence type="ECO:0000256" key="5">
    <source>
        <dbReference type="ARBA" id="ARBA00022692"/>
    </source>
</evidence>
<sequence>MRRLLLCCNSRHPSPSITLFQIQIFVSCDNVTGHVIALNLRCSFLYGTFPSNSTLFFLRNLQSLNLAWNDFRDSKIPSEISEFTRLKHLDISSSGFSGQVPAEIAHLSKLVSLNLSNSDLILETTLRNLVHNLSELRELVLPGVNMTSVNPRFFMNLSSSLTTLDLWRSALRGNFPNSIFRFPNLKRFSLGGKGNLTIDLPSSNWSSPLQRLHLGDMDCGRRLRESVGDLKSLQSLSLGCNWEGSIPASIGNLSQLTYLSLSYNNLSGQIPPSLANLTQLTSLGLSNNQFSGPFLASICNLRQLTSLFLYSNNLSGQIPSSLANLTQLTFVNLANNQFSGPIPASIGNLRQLTLLYLYSNNLSGQIPSSLANLTQLTFLDLSYNLLNGTLPPWIFTLPLLEYLYLNHNQFQGQINQLLQNSLISLDLSNNRFQGSIPNSIANLVNLSYLDLSSNHFSDLVELDMFSALQNLETIFLSDNNLSLRMNVTANFTLPKLIHVSFSSCNLSEFPNFIRHSNGLQSLVLSKNSIHGNIPEWICENDDLEILDLSHNNLIGKIPNCLPRSLSVLNLQANYFDGNILPSGFPEDCGLLNLNLHGNQMDGLLPRSLVNCRMLEILDVGNNNISDTFPHWLESLPDLQVLVLRSNKFHGSVQSTKESPSFPKLRVLDLSSNDFLGPLPLRYMENFKAMMDSHGDDGSPEYMKGILTVFSSIHLSNNKFEGEIPDVIGKLSSLKGLNLSHNNLTGHIPPSLGNLTNMEWLDLSSNELTGKIPDELVSLTQLSVLNLSNNHLVGRIPLGNQFNTFGNGSYEGNVGLCGIPLSKSCDGIGTPPSSFQEKDELWRFGWRVVVLGYGCGVFQAFDFRTTLRNEPFLQLFHFLYVYPLTVSLSWKRNPFVRVELRKDDADVHKQPLKAMYPREPGLSLQKWAHTQVAVGAGVGCYHDEIKVSLPAVWTPLRHLIFTFFHVDLQMKLEAPKPVSSMRSPKPVVIGYAALPLSTHAQYATAFMFVIFCFVSFLDDLLTYFICSATGVIGMVVHGYFPGLCCGYLDDINIVTLEDVVEEIVGEIFDENDSKEEIQKKIGFIVMRAEGVYDVEANSSIYLPSEDLNTKMPEEHQYETVSGFLCKGFGYIPKASESIKVVLERDNQDDDDDDKHDEDGSNHQDVKVSNI</sequence>
<evidence type="ECO:0000256" key="10">
    <source>
        <dbReference type="ARBA" id="ARBA00023170"/>
    </source>
</evidence>
<gene>
    <name evidence="16" type="ORF">SLEP1_g46370</name>
</gene>
<evidence type="ECO:0000313" key="16">
    <source>
        <dbReference type="EMBL" id="GKV38457.1"/>
    </source>
</evidence>
<evidence type="ECO:0000256" key="11">
    <source>
        <dbReference type="ARBA" id="ARBA00023180"/>
    </source>
</evidence>
<dbReference type="Pfam" id="PF13855">
    <property type="entry name" value="LRR_8"/>
    <property type="match status" value="4"/>
</dbReference>
<evidence type="ECO:0000256" key="13">
    <source>
        <dbReference type="SAM" id="MobiDB-lite"/>
    </source>
</evidence>
<evidence type="ECO:0000256" key="12">
    <source>
        <dbReference type="PROSITE-ProRule" id="PRU00983"/>
    </source>
</evidence>
<evidence type="ECO:0000256" key="9">
    <source>
        <dbReference type="ARBA" id="ARBA00023136"/>
    </source>
</evidence>
<dbReference type="PROSITE" id="PS51450">
    <property type="entry name" value="LRR"/>
    <property type="match status" value="2"/>
</dbReference>
<dbReference type="InterPro" id="IPR016169">
    <property type="entry name" value="FAD-bd_PCMH_sub2"/>
</dbReference>
<dbReference type="Gene3D" id="2.60.40.150">
    <property type="entry name" value="C2 domain"/>
    <property type="match status" value="1"/>
</dbReference>
<dbReference type="SMART" id="SM00365">
    <property type="entry name" value="LRR_SD22"/>
    <property type="match status" value="7"/>
</dbReference>
<dbReference type="InterPro" id="IPR005170">
    <property type="entry name" value="Transptr-assoc_dom"/>
</dbReference>
<comment type="subcellular location">
    <subcellularLocation>
        <location evidence="1">Cell membrane</location>
        <topology evidence="1">Single-pass type I membrane protein</topology>
    </subcellularLocation>
</comment>
<keyword evidence="5 14" id="KW-0812">Transmembrane</keyword>
<keyword evidence="3" id="KW-1003">Cell membrane</keyword>
<reference evidence="16 17" key="1">
    <citation type="journal article" date="2021" name="Commun. Biol.">
        <title>The genome of Shorea leprosula (Dipterocarpaceae) highlights the ecological relevance of drought in aseasonal tropical rainforests.</title>
        <authorList>
            <person name="Ng K.K.S."/>
            <person name="Kobayashi M.J."/>
            <person name="Fawcett J.A."/>
            <person name="Hatakeyama M."/>
            <person name="Paape T."/>
            <person name="Ng C.H."/>
            <person name="Ang C.C."/>
            <person name="Tnah L.H."/>
            <person name="Lee C.T."/>
            <person name="Nishiyama T."/>
            <person name="Sese J."/>
            <person name="O'Brien M.J."/>
            <person name="Copetti D."/>
            <person name="Mohd Noor M.I."/>
            <person name="Ong R.C."/>
            <person name="Putra M."/>
            <person name="Sireger I.Z."/>
            <person name="Indrioko S."/>
            <person name="Kosugi Y."/>
            <person name="Izuno A."/>
            <person name="Isagi Y."/>
            <person name="Lee S.L."/>
            <person name="Shimizu K.K."/>
        </authorList>
    </citation>
    <scope>NUCLEOTIDE SEQUENCE [LARGE SCALE GENOMIC DNA]</scope>
    <source>
        <strain evidence="16">214</strain>
    </source>
</reference>